<dbReference type="Gene3D" id="3.10.129.10">
    <property type="entry name" value="Hotdog Thioesterase"/>
    <property type="match status" value="1"/>
</dbReference>
<evidence type="ECO:0000313" key="1">
    <source>
        <dbReference type="EMBL" id="ABN98300.1"/>
    </source>
</evidence>
<protein>
    <submittedName>
        <fullName evidence="1">Uncharacterized protein</fullName>
    </submittedName>
</protein>
<reference evidence="1" key="1">
    <citation type="submission" date="2007-02" db="EMBL/GenBank/DDBJ databases">
        <title>Complete sequence of Mycobacterium sp. JLS.</title>
        <authorList>
            <consortium name="US DOE Joint Genome Institute"/>
            <person name="Copeland A."/>
            <person name="Lucas S."/>
            <person name="Lapidus A."/>
            <person name="Barry K."/>
            <person name="Detter J.C."/>
            <person name="Glavina del Rio T."/>
            <person name="Hammon N."/>
            <person name="Israni S."/>
            <person name="Dalin E."/>
            <person name="Tice H."/>
            <person name="Pitluck S."/>
            <person name="Chain P."/>
            <person name="Malfatti S."/>
            <person name="Shin M."/>
            <person name="Vergez L."/>
            <person name="Schmutz J."/>
            <person name="Larimer F."/>
            <person name="Land M."/>
            <person name="Hauser L."/>
            <person name="Kyrpides N."/>
            <person name="Mikhailova N."/>
            <person name="Miller C.D."/>
            <person name="Anderson A.J."/>
            <person name="Sims R.C."/>
            <person name="Richardson P."/>
        </authorList>
    </citation>
    <scope>NUCLEOTIDE SEQUENCE [LARGE SCALE GENOMIC DNA]</scope>
    <source>
        <strain evidence="1">JLS</strain>
    </source>
</reference>
<dbReference type="KEGG" id="mjl:Mjls_2516"/>
<sequence>MLRDIRDLIDDHDAYAEELRRRWGGLLSYRYIGRLYASMDPRAVDDTVVLRSDMRNPTGGLLLSVLGIAAPESGHMSDLEAVPNPVVHSCQLLDPGLDVRRIEIVSEELRRGRQMGYSRAKIVDADRPERVLALIEGQGVSIGTPPAGLQKMEVDAIEVVDSPDLPPLWQVFGAHRRPDGHWALPELSAEVASPDAALHIGPQFVVLETAAADAAAAVAGTDRLQGTSSHVMFMARGKVGPFRADTEAVAGAGDTVAVRVVVHDEGNGDRPITSASYVFASVR</sequence>
<accession>A0A5Q5CGI6</accession>
<dbReference type="InterPro" id="IPR029069">
    <property type="entry name" value="HotDog_dom_sf"/>
</dbReference>
<organism evidence="1">
    <name type="scientific">Mycobacterium sp. (strain JLS)</name>
    <dbReference type="NCBI Taxonomy" id="164757"/>
    <lineage>
        <taxon>Bacteria</taxon>
        <taxon>Bacillati</taxon>
        <taxon>Actinomycetota</taxon>
        <taxon>Actinomycetes</taxon>
        <taxon>Mycobacteriales</taxon>
        <taxon>Mycobacteriaceae</taxon>
        <taxon>Mycobacterium</taxon>
    </lineage>
</organism>
<dbReference type="AlphaFoldDB" id="A0A5Q5CGI6"/>
<gene>
    <name evidence="1" type="ordered locus">Mjls_2516</name>
</gene>
<dbReference type="SUPFAM" id="SSF54637">
    <property type="entry name" value="Thioesterase/thiol ester dehydrase-isomerase"/>
    <property type="match status" value="1"/>
</dbReference>
<dbReference type="EMBL" id="CP000580">
    <property type="protein sequence ID" value="ABN98300.1"/>
    <property type="molecule type" value="Genomic_DNA"/>
</dbReference>
<name>A0A5Q5CGI6_MYCSJ</name>
<proteinExistence type="predicted"/>